<keyword evidence="4" id="KW-1185">Reference proteome</keyword>
<name>A0A7D7L855_9NOSO</name>
<sequence>MLVRKRNEDPHSVSPFLHEGLAQTPQQQHQQQKQPEQLPPLPENNRGRTFRRAGNASEIVAGSCLNSAVIFTFHLLQVHPVGMFLAVGTAHLYFTATATGEGFNNFVTNLMTGCSASLALLCALSDPISEWNEARISTGTANTSIEKVYQPKTAESSSWMDGAGVGIFLAILMLFLFGGRRSK</sequence>
<keyword evidence="2" id="KW-0472">Membrane</keyword>
<feature type="compositionally biased region" description="Basic and acidic residues" evidence="1">
    <location>
        <begin position="1"/>
        <end position="11"/>
    </location>
</feature>
<keyword evidence="2" id="KW-0812">Transmembrane</keyword>
<accession>A0A7D7L855</accession>
<evidence type="ECO:0000256" key="1">
    <source>
        <dbReference type="SAM" id="MobiDB-lite"/>
    </source>
</evidence>
<keyword evidence="2" id="KW-1133">Transmembrane helix</keyword>
<dbReference type="AlphaFoldDB" id="A0A7D7L855"/>
<proteinExistence type="predicted"/>
<evidence type="ECO:0000313" key="4">
    <source>
        <dbReference type="Proteomes" id="UP000514713"/>
    </source>
</evidence>
<gene>
    <name evidence="3" type="ORF">HUN01_01350</name>
</gene>
<geneLocation type="plasmid" evidence="4">
    <name>pne_4</name>
</geneLocation>
<dbReference type="EMBL" id="CP054696">
    <property type="protein sequence ID" value="QMS86293.1"/>
    <property type="molecule type" value="Genomic_DNA"/>
</dbReference>
<feature type="region of interest" description="Disordered" evidence="1">
    <location>
        <begin position="1"/>
        <end position="49"/>
    </location>
</feature>
<feature type="transmembrane region" description="Helical" evidence="2">
    <location>
        <begin position="56"/>
        <end position="76"/>
    </location>
</feature>
<reference evidence="4" key="1">
    <citation type="submission" date="2020-06" db="EMBL/GenBank/DDBJ databases">
        <title>Nostoc edaphicum CCNP1411 genome.</title>
        <authorList>
            <person name="Fidor A."/>
            <person name="Grabski M."/>
            <person name="Gawor J."/>
            <person name="Gromadka R."/>
            <person name="Wegrzyn G."/>
            <person name="Mazur-Marzec H."/>
        </authorList>
    </citation>
    <scope>NUCLEOTIDE SEQUENCE [LARGE SCALE GENOMIC DNA]</scope>
    <source>
        <strain evidence="4">CCNP1411</strain>
        <plasmid evidence="4">pne_4</plasmid>
    </source>
</reference>
<dbReference type="KEGG" id="ned:HUN01_01350"/>
<dbReference type="RefSeq" id="WP_181927221.1">
    <property type="nucleotide sequence ID" value="NZ_CP054696.1"/>
</dbReference>
<organism evidence="3 4">
    <name type="scientific">Nostoc edaphicum CCNP1411</name>
    <dbReference type="NCBI Taxonomy" id="1472755"/>
    <lineage>
        <taxon>Bacteria</taxon>
        <taxon>Bacillati</taxon>
        <taxon>Cyanobacteriota</taxon>
        <taxon>Cyanophyceae</taxon>
        <taxon>Nostocales</taxon>
        <taxon>Nostocaceae</taxon>
        <taxon>Nostoc</taxon>
    </lineage>
</organism>
<protein>
    <submittedName>
        <fullName evidence="3">Uncharacterized protein</fullName>
    </submittedName>
</protein>
<dbReference type="Proteomes" id="UP000514713">
    <property type="component" value="Plasmid pNe_4"/>
</dbReference>
<keyword evidence="3" id="KW-0614">Plasmid</keyword>
<feature type="transmembrane region" description="Helical" evidence="2">
    <location>
        <begin position="159"/>
        <end position="177"/>
    </location>
</feature>
<evidence type="ECO:0000256" key="2">
    <source>
        <dbReference type="SAM" id="Phobius"/>
    </source>
</evidence>
<evidence type="ECO:0000313" key="3">
    <source>
        <dbReference type="EMBL" id="QMS86293.1"/>
    </source>
</evidence>
<feature type="compositionally biased region" description="Low complexity" evidence="1">
    <location>
        <begin position="23"/>
        <end position="36"/>
    </location>
</feature>